<keyword evidence="2" id="KW-1133">Transmembrane helix</keyword>
<evidence type="ECO:0000256" key="2">
    <source>
        <dbReference type="SAM" id="Phobius"/>
    </source>
</evidence>
<dbReference type="EMBL" id="JABEVY010000077">
    <property type="protein sequence ID" value="KAF5251038.1"/>
    <property type="molecule type" value="Genomic_DNA"/>
</dbReference>
<proteinExistence type="predicted"/>
<sequence length="116" mass="13304">MYISDQPIASLPPSYGTPQFALERPSGRQAESHINAELKTNNEPRSLPRRQLINRYWKVVFTLIIILFIFTPTRPISPPKLDEGTMLQMAHRMNNLAVQCPKDLPLHIQHNPPPNQ</sequence>
<reference evidence="3 4" key="1">
    <citation type="journal article" date="2020" name="BMC Genomics">
        <title>Correction to: Identification and distribution of gene clusters required for synthesis of sphingolipid metabolism inhibitors in diverse species of the filamentous fungus Fusarium.</title>
        <authorList>
            <person name="Kim H.S."/>
            <person name="Lohmar J.M."/>
            <person name="Busman M."/>
            <person name="Brown D.W."/>
            <person name="Naumann T.A."/>
            <person name="Divon H.H."/>
            <person name="Lysoe E."/>
            <person name="Uhlig S."/>
            <person name="Proctor R.H."/>
        </authorList>
    </citation>
    <scope>NUCLEOTIDE SEQUENCE [LARGE SCALE GENOMIC DNA]</scope>
    <source>
        <strain evidence="3 4">NRRL 25214</strain>
    </source>
</reference>
<accession>A0A8H4ZQR1</accession>
<evidence type="ECO:0000313" key="3">
    <source>
        <dbReference type="EMBL" id="KAF5251038.1"/>
    </source>
</evidence>
<keyword evidence="4" id="KW-1185">Reference proteome</keyword>
<keyword evidence="2" id="KW-0812">Transmembrane</keyword>
<gene>
    <name evidence="3" type="ORF">FANTH_3799</name>
</gene>
<keyword evidence="2" id="KW-0472">Membrane</keyword>
<evidence type="ECO:0000313" key="4">
    <source>
        <dbReference type="Proteomes" id="UP000573603"/>
    </source>
</evidence>
<feature type="region of interest" description="Disordered" evidence="1">
    <location>
        <begin position="1"/>
        <end position="30"/>
    </location>
</feature>
<protein>
    <submittedName>
        <fullName evidence="3">Uncharacterized protein</fullName>
    </submittedName>
</protein>
<dbReference type="Proteomes" id="UP000573603">
    <property type="component" value="Unassembled WGS sequence"/>
</dbReference>
<dbReference type="AlphaFoldDB" id="A0A8H4ZQR1"/>
<organism evidence="3 4">
    <name type="scientific">Fusarium anthophilum</name>
    <dbReference type="NCBI Taxonomy" id="48485"/>
    <lineage>
        <taxon>Eukaryota</taxon>
        <taxon>Fungi</taxon>
        <taxon>Dikarya</taxon>
        <taxon>Ascomycota</taxon>
        <taxon>Pezizomycotina</taxon>
        <taxon>Sordariomycetes</taxon>
        <taxon>Hypocreomycetidae</taxon>
        <taxon>Hypocreales</taxon>
        <taxon>Nectriaceae</taxon>
        <taxon>Fusarium</taxon>
        <taxon>Fusarium fujikuroi species complex</taxon>
    </lineage>
</organism>
<feature type="transmembrane region" description="Helical" evidence="2">
    <location>
        <begin position="55"/>
        <end position="73"/>
    </location>
</feature>
<comment type="caution">
    <text evidence="3">The sequence shown here is derived from an EMBL/GenBank/DDBJ whole genome shotgun (WGS) entry which is preliminary data.</text>
</comment>
<name>A0A8H4ZQR1_9HYPO</name>
<evidence type="ECO:0000256" key="1">
    <source>
        <dbReference type="SAM" id="MobiDB-lite"/>
    </source>
</evidence>